<comment type="similarity">
    <text evidence="1">Belongs to the GeBP family.</text>
</comment>
<feature type="compositionally biased region" description="Acidic residues" evidence="2">
    <location>
        <begin position="26"/>
        <end position="56"/>
    </location>
</feature>
<dbReference type="AlphaFoldDB" id="A0A2Z6MQ08"/>
<dbReference type="GO" id="GO:0006355">
    <property type="term" value="P:regulation of DNA-templated transcription"/>
    <property type="evidence" value="ECO:0007669"/>
    <property type="project" value="InterPro"/>
</dbReference>
<name>A0A2Z6MQ08_TRISU</name>
<evidence type="ECO:0000313" key="4">
    <source>
        <dbReference type="EMBL" id="GAU34498.1"/>
    </source>
</evidence>
<feature type="compositionally biased region" description="Basic and acidic residues" evidence="2">
    <location>
        <begin position="167"/>
        <end position="177"/>
    </location>
</feature>
<dbReference type="InterPro" id="IPR053932">
    <property type="entry name" value="GeBP-like_DBD"/>
</dbReference>
<evidence type="ECO:0000259" key="3">
    <source>
        <dbReference type="Pfam" id="PF04504"/>
    </source>
</evidence>
<dbReference type="Proteomes" id="UP000242715">
    <property type="component" value="Unassembled WGS sequence"/>
</dbReference>
<dbReference type="Pfam" id="PF04504">
    <property type="entry name" value="GeBP-like_DBD"/>
    <property type="match status" value="1"/>
</dbReference>
<dbReference type="OrthoDB" id="661680at2759"/>
<feature type="region of interest" description="Disordered" evidence="2">
    <location>
        <begin position="1"/>
        <end position="184"/>
    </location>
</feature>
<organism evidence="4 5">
    <name type="scientific">Trifolium subterraneum</name>
    <name type="common">Subterranean clover</name>
    <dbReference type="NCBI Taxonomy" id="3900"/>
    <lineage>
        <taxon>Eukaryota</taxon>
        <taxon>Viridiplantae</taxon>
        <taxon>Streptophyta</taxon>
        <taxon>Embryophyta</taxon>
        <taxon>Tracheophyta</taxon>
        <taxon>Spermatophyta</taxon>
        <taxon>Magnoliopsida</taxon>
        <taxon>eudicotyledons</taxon>
        <taxon>Gunneridae</taxon>
        <taxon>Pentapetalae</taxon>
        <taxon>rosids</taxon>
        <taxon>fabids</taxon>
        <taxon>Fabales</taxon>
        <taxon>Fabaceae</taxon>
        <taxon>Papilionoideae</taxon>
        <taxon>50 kb inversion clade</taxon>
        <taxon>NPAAA clade</taxon>
        <taxon>Hologalegina</taxon>
        <taxon>IRL clade</taxon>
        <taxon>Trifolieae</taxon>
        <taxon>Trifolium</taxon>
    </lineage>
</organism>
<evidence type="ECO:0000256" key="1">
    <source>
        <dbReference type="ARBA" id="ARBA00010820"/>
    </source>
</evidence>
<sequence>MAPKKRLPSPSLEDDKKPSTQKQPEDEVASEEEEEEDDDSSEEEEEGSSSSEEEAEKDQPKPSSKSASESESGSGSDSGSGSGSDTESESDSKPEQTPPPNTKVKPLASKPMKAQPKAQAQTTSAPARSGTKRAAENENDSNRSKKKTTDSTPAGGGSDEDNETEEDVKLTGEDSKKSTQRIFNEEDELVILKGLADFISKTDKDPLKDAIAFHSFVKKSLGAEANSQQLKRKVRTLKKKFETSDSFTKPHDKKAFELFKKVWGNNGVNEAEENGKVNGKIAKGVKKEASGSVKKELAIVTKKETLKAELDVDNSLISRELFRFGGDSLSVSTKDGMIEGLELIAESKRVEFEEKWKQVKIAEMELFVKGSELVRDQSNLILQALEKSSK</sequence>
<gene>
    <name evidence="4" type="ORF">TSUD_388100</name>
</gene>
<feature type="domain" description="Glabrous enhancer-binding protein-like DBD" evidence="3">
    <location>
        <begin position="180"/>
        <end position="264"/>
    </location>
</feature>
<evidence type="ECO:0000256" key="2">
    <source>
        <dbReference type="SAM" id="MobiDB-lite"/>
    </source>
</evidence>
<dbReference type="EMBL" id="DF973557">
    <property type="protein sequence ID" value="GAU34498.1"/>
    <property type="molecule type" value="Genomic_DNA"/>
</dbReference>
<accession>A0A2Z6MQ08</accession>
<feature type="compositionally biased region" description="Low complexity" evidence="2">
    <location>
        <begin position="63"/>
        <end position="75"/>
    </location>
</feature>
<dbReference type="PANTHER" id="PTHR31662">
    <property type="entry name" value="BNAANNG10740D PROTEIN-RELATED"/>
    <property type="match status" value="1"/>
</dbReference>
<protein>
    <recommendedName>
        <fullName evidence="3">Glabrous enhancer-binding protein-like DBD domain-containing protein</fullName>
    </recommendedName>
</protein>
<proteinExistence type="inferred from homology"/>
<reference evidence="5" key="1">
    <citation type="journal article" date="2017" name="Front. Plant Sci.">
        <title>Climate Clever Clovers: New Paradigm to Reduce the Environmental Footprint of Ruminants by Breeding Low Methanogenic Forages Utilizing Haplotype Variation.</title>
        <authorList>
            <person name="Kaur P."/>
            <person name="Appels R."/>
            <person name="Bayer P.E."/>
            <person name="Keeble-Gagnere G."/>
            <person name="Wang J."/>
            <person name="Hirakawa H."/>
            <person name="Shirasawa K."/>
            <person name="Vercoe P."/>
            <person name="Stefanova K."/>
            <person name="Durmic Z."/>
            <person name="Nichols P."/>
            <person name="Revell C."/>
            <person name="Isobe S.N."/>
            <person name="Edwards D."/>
            <person name="Erskine W."/>
        </authorList>
    </citation>
    <scope>NUCLEOTIDE SEQUENCE [LARGE SCALE GENOMIC DNA]</scope>
    <source>
        <strain evidence="5">cv. Daliak</strain>
    </source>
</reference>
<dbReference type="GO" id="GO:0005634">
    <property type="term" value="C:nucleus"/>
    <property type="evidence" value="ECO:0007669"/>
    <property type="project" value="TreeGrafter"/>
</dbReference>
<dbReference type="InterPro" id="IPR007592">
    <property type="entry name" value="GEBP"/>
</dbReference>
<keyword evidence="5" id="KW-1185">Reference proteome</keyword>
<dbReference type="PANTHER" id="PTHR31662:SF33">
    <property type="entry name" value="DNA-BINDING STOREKEEPER PROTEIN TRANSCRIPTIONAL REGULATOR-LIKE PROTEIN"/>
    <property type="match status" value="1"/>
</dbReference>
<feature type="compositionally biased region" description="Basic and acidic residues" evidence="2">
    <location>
        <begin position="133"/>
        <end position="149"/>
    </location>
</feature>
<evidence type="ECO:0000313" key="5">
    <source>
        <dbReference type="Proteomes" id="UP000242715"/>
    </source>
</evidence>